<dbReference type="Gene3D" id="3.40.50.300">
    <property type="entry name" value="P-loop containing nucleotide triphosphate hydrolases"/>
    <property type="match status" value="1"/>
</dbReference>
<gene>
    <name evidence="2" type="ORF">A6770_07760</name>
</gene>
<dbReference type="Proteomes" id="UP000252107">
    <property type="component" value="Unassembled WGS sequence"/>
</dbReference>
<dbReference type="Pfam" id="PF05729">
    <property type="entry name" value="NACHT"/>
    <property type="match status" value="1"/>
</dbReference>
<dbReference type="AlphaFoldDB" id="A0A367S3Y9"/>
<name>A0A367S3Y9_9NOSO</name>
<comment type="caution">
    <text evidence="2">The sequence shown here is derived from an EMBL/GenBank/DDBJ whole genome shotgun (WGS) entry which is preliminary data.</text>
</comment>
<dbReference type="InterPro" id="IPR027417">
    <property type="entry name" value="P-loop_NTPase"/>
</dbReference>
<dbReference type="PANTHER" id="PTHR46844">
    <property type="entry name" value="SLR5058 PROTEIN"/>
    <property type="match status" value="1"/>
</dbReference>
<dbReference type="InterPro" id="IPR054501">
    <property type="entry name" value="NCH2"/>
</dbReference>
<organism evidence="2 3">
    <name type="scientific">Nostoc minutum NIES-26</name>
    <dbReference type="NCBI Taxonomy" id="1844469"/>
    <lineage>
        <taxon>Bacteria</taxon>
        <taxon>Bacillati</taxon>
        <taxon>Cyanobacteriota</taxon>
        <taxon>Cyanophyceae</taxon>
        <taxon>Nostocales</taxon>
        <taxon>Nostocaceae</taxon>
        <taxon>Nostoc</taxon>
    </lineage>
</organism>
<evidence type="ECO:0000313" key="2">
    <source>
        <dbReference type="EMBL" id="RCJ42763.1"/>
    </source>
</evidence>
<dbReference type="SUPFAM" id="SSF52540">
    <property type="entry name" value="P-loop containing nucleoside triphosphate hydrolases"/>
    <property type="match status" value="1"/>
</dbReference>
<evidence type="ECO:0000313" key="3">
    <source>
        <dbReference type="Proteomes" id="UP000252107"/>
    </source>
</evidence>
<keyword evidence="3" id="KW-1185">Reference proteome</keyword>
<proteinExistence type="predicted"/>
<dbReference type="PANTHER" id="PTHR46844:SF1">
    <property type="entry name" value="SLR5058 PROTEIN"/>
    <property type="match status" value="1"/>
</dbReference>
<dbReference type="EMBL" id="LXQD01000001">
    <property type="protein sequence ID" value="RCJ42763.1"/>
    <property type="molecule type" value="Genomic_DNA"/>
</dbReference>
<protein>
    <recommendedName>
        <fullName evidence="1">NACHT domain-containing protein</fullName>
    </recommendedName>
</protein>
<sequence length="819" mass="95388">MLPRNFLIEIANKYELSEGEQEVFLKKFGSDKSDRAIALELHISDGAFRTRLSGIYRKFSISGNGPVKSNRLFRLLTQEYQKVGPLSSQSFNTSVTNLDVLVQKVRQQRHEKIQDQCGTMRMLDIAKPIKLTDIYTDVNILENIPSQQWREIPDLLQNFNPKADDFDRLGLGRVRQSRVPGLDAVSRYSKVILLGKPGAGKTTFLQWVAIKCDSGEFQSNRVPIFIRLKNLAEDTREDNSEFKIFNYINEEFNSCGIGDKSFLELLLTQGLALIMLDGLDEVSEEDEQEIVNKIRRFVNKYFKNQYIITCRIAVQRYKFSRENFTEVEVTDFNDKQIEVFTNNWFVAVNKNNQDKEETIAKRFLERLKMPENQQIRELAVTPILLNLTCLVFNETGKFPLKRSKLYEQGLDILLRKWDEERGIKRDAIHCILSVENKIELLTYVAFITFKKDNYFFEKSKIERYIAEYFSTLTNHKTDILTLQNNSKAVLEFIVAQHGLLVERARDIYSFSHLTFQEYFTARAVINSFKAESLRKSVSYITNKSWREVFLLASGMMPNANELILLMKQRIDAIVASDEKLQQFLDWVNQKSIAVCSFSSTHTRAFYFALAGRHTRTIDFTIAEDFALARDLGFSNKLHQPESILELEYALDFALDYALDCAVANAFDPKSSLERARNIAYDLLMEIEYTELVDSDDSDDSDYDSFDSENAYDTAGDRVYSNDFFMELEELGYELIDEEFWWRTNGDNWIKKLRFIMVKYRNIGHDWQFNKQQKELIQQFLYANKLLVNCMLNSTVTYELQKEVENTLVLSIAEIQKLKD</sequence>
<feature type="domain" description="NACHT" evidence="1">
    <location>
        <begin position="189"/>
        <end position="311"/>
    </location>
</feature>
<reference evidence="2" key="1">
    <citation type="submission" date="2016-04" db="EMBL/GenBank/DDBJ databases">
        <authorList>
            <person name="Tabuchi Yagui T.R."/>
        </authorList>
    </citation>
    <scope>NUCLEOTIDE SEQUENCE [LARGE SCALE GENOMIC DNA]</scope>
    <source>
        <strain evidence="2">NIES-26</strain>
    </source>
</reference>
<accession>A0A367S3Y9</accession>
<dbReference type="Pfam" id="PF22727">
    <property type="entry name" value="NCH2"/>
    <property type="match status" value="1"/>
</dbReference>
<dbReference type="PROSITE" id="PS50837">
    <property type="entry name" value="NACHT"/>
    <property type="match status" value="1"/>
</dbReference>
<evidence type="ECO:0000259" key="1">
    <source>
        <dbReference type="PROSITE" id="PS50837"/>
    </source>
</evidence>
<dbReference type="InterPro" id="IPR007111">
    <property type="entry name" value="NACHT_NTPase"/>
</dbReference>